<proteinExistence type="predicted"/>
<keyword evidence="3" id="KW-1185">Reference proteome</keyword>
<accession>A0A917NAZ2</accession>
<evidence type="ECO:0000313" key="2">
    <source>
        <dbReference type="EMBL" id="GGI84865.1"/>
    </source>
</evidence>
<protein>
    <recommendedName>
        <fullName evidence="4">DUF1481 domain-containing protein</fullName>
    </recommendedName>
</protein>
<reference evidence="2" key="2">
    <citation type="submission" date="2020-09" db="EMBL/GenBank/DDBJ databases">
        <authorList>
            <person name="Sun Q."/>
            <person name="Ohkuma M."/>
        </authorList>
    </citation>
    <scope>NUCLEOTIDE SEQUENCE</scope>
    <source>
        <strain evidence="2">JCM 30804</strain>
    </source>
</reference>
<reference evidence="2" key="1">
    <citation type="journal article" date="2014" name="Int. J. Syst. Evol. Microbiol.">
        <title>Complete genome sequence of Corynebacterium casei LMG S-19264T (=DSM 44701T), isolated from a smear-ripened cheese.</title>
        <authorList>
            <consortium name="US DOE Joint Genome Institute (JGI-PGF)"/>
            <person name="Walter F."/>
            <person name="Albersmeier A."/>
            <person name="Kalinowski J."/>
            <person name="Ruckert C."/>
        </authorList>
    </citation>
    <scope>NUCLEOTIDE SEQUENCE</scope>
    <source>
        <strain evidence="2">JCM 30804</strain>
    </source>
</reference>
<evidence type="ECO:0000313" key="3">
    <source>
        <dbReference type="Proteomes" id="UP000613743"/>
    </source>
</evidence>
<evidence type="ECO:0000256" key="1">
    <source>
        <dbReference type="SAM" id="SignalP"/>
    </source>
</evidence>
<feature type="chain" id="PRO_5037363755" description="DUF1481 domain-containing protein" evidence="1">
    <location>
        <begin position="27"/>
        <end position="257"/>
    </location>
</feature>
<dbReference type="EMBL" id="BMPZ01000006">
    <property type="protein sequence ID" value="GGI84865.1"/>
    <property type="molecule type" value="Genomic_DNA"/>
</dbReference>
<sequence length="257" mass="30188">MMNRLGMYCRSIFFLGVVVLTTFSQAAPLVTCKVDPQLLHAEYQISRHWGNKLVSEQTMHLWRNGRQVAQQFSEMGITEVWQKQNDERVRPIRYFDREQRAIEYTASEVNHHDKSLWSIKNQLVTEEKRLQMELVKVVRRGCLLEEHYQYEQAHTLESLVWLPELQLVKRFEQRDESKRYLLELTNDAAQAESFDVATIHKFFDVRDRYQSTDYADIGDNESDPFLMKMVNLGFVKAGHSGFYSANGDKISGNSHHH</sequence>
<feature type="signal peptide" evidence="1">
    <location>
        <begin position="1"/>
        <end position="26"/>
    </location>
</feature>
<gene>
    <name evidence="2" type="ORF">GCM10009332_22750</name>
</gene>
<dbReference type="RefSeq" id="WP_188921006.1">
    <property type="nucleotide sequence ID" value="NZ_BMPZ01000006.1"/>
</dbReference>
<dbReference type="Proteomes" id="UP000613743">
    <property type="component" value="Unassembled WGS sequence"/>
</dbReference>
<evidence type="ECO:0008006" key="4">
    <source>
        <dbReference type="Google" id="ProtNLM"/>
    </source>
</evidence>
<comment type="caution">
    <text evidence="2">The sequence shown here is derived from an EMBL/GenBank/DDBJ whole genome shotgun (WGS) entry which is preliminary data.</text>
</comment>
<keyword evidence="1" id="KW-0732">Signal</keyword>
<organism evidence="2 3">
    <name type="scientific">Shewanella gelidii</name>
    <dbReference type="NCBI Taxonomy" id="1642821"/>
    <lineage>
        <taxon>Bacteria</taxon>
        <taxon>Pseudomonadati</taxon>
        <taxon>Pseudomonadota</taxon>
        <taxon>Gammaproteobacteria</taxon>
        <taxon>Alteromonadales</taxon>
        <taxon>Shewanellaceae</taxon>
        <taxon>Shewanella</taxon>
    </lineage>
</organism>
<name>A0A917NAZ2_9GAMM</name>
<dbReference type="AlphaFoldDB" id="A0A917NAZ2"/>